<evidence type="ECO:0000256" key="3">
    <source>
        <dbReference type="ARBA" id="ARBA00023163"/>
    </source>
</evidence>
<organism evidence="5 6">
    <name type="scientific">Natranaerovirga hydrolytica</name>
    <dbReference type="NCBI Taxonomy" id="680378"/>
    <lineage>
        <taxon>Bacteria</taxon>
        <taxon>Bacillati</taxon>
        <taxon>Bacillota</taxon>
        <taxon>Clostridia</taxon>
        <taxon>Lachnospirales</taxon>
        <taxon>Natranaerovirgaceae</taxon>
        <taxon>Natranaerovirga</taxon>
    </lineage>
</organism>
<accession>A0A4V2PZN2</accession>
<dbReference type="PANTHER" id="PTHR30204:SF94">
    <property type="entry name" value="HEAVY METAL-DEPENDENT TRANSCRIPTIONAL REGULATOR HI_0293-RELATED"/>
    <property type="match status" value="1"/>
</dbReference>
<dbReference type="GO" id="GO:0003700">
    <property type="term" value="F:DNA-binding transcription factor activity"/>
    <property type="evidence" value="ECO:0007669"/>
    <property type="project" value="InterPro"/>
</dbReference>
<sequence>MKYKSGDVQRILGIPVETLRFFENKGLITPQRDINNNYRYFDTLDLNKIIAYKLYRSFEFSLEDSVHMVRCDNDTSLDMLNKQINTIESKFQYYQNLYERIQDVKKSFEHTKHLIGTYEIKERPELLLYDNQVNDQFEKDEKRIQTTKNWLEYLPFIHIAIHISKDTMVSNDDVHFGYALETKYQNVVQAVKNDLSEVYPSKKCIHTIVQSTNKNPLSTKTFAPIIDEMIKKGQTLEGDIIGWIINEEDLGDEKVRYFECWIPYID</sequence>
<evidence type="ECO:0000256" key="1">
    <source>
        <dbReference type="ARBA" id="ARBA00023015"/>
    </source>
</evidence>
<feature type="domain" description="HTH merR-type" evidence="4">
    <location>
        <begin position="2"/>
        <end position="71"/>
    </location>
</feature>
<name>A0A4V2PZN2_9FIRM</name>
<reference evidence="5 6" key="1">
    <citation type="submission" date="2019-03" db="EMBL/GenBank/DDBJ databases">
        <title>Genomic Encyclopedia of Type Strains, Phase IV (KMG-IV): sequencing the most valuable type-strain genomes for metagenomic binning, comparative biology and taxonomic classification.</title>
        <authorList>
            <person name="Goeker M."/>
        </authorList>
    </citation>
    <scope>NUCLEOTIDE SEQUENCE [LARGE SCALE GENOMIC DNA]</scope>
    <source>
        <strain evidence="5 6">DSM 24176</strain>
    </source>
</reference>
<evidence type="ECO:0000256" key="2">
    <source>
        <dbReference type="ARBA" id="ARBA00023125"/>
    </source>
</evidence>
<dbReference type="Gene3D" id="1.10.1660.10">
    <property type="match status" value="1"/>
</dbReference>
<dbReference type="Proteomes" id="UP000294545">
    <property type="component" value="Unassembled WGS sequence"/>
</dbReference>
<comment type="caution">
    <text evidence="5">The sequence shown here is derived from an EMBL/GenBank/DDBJ whole genome shotgun (WGS) entry which is preliminary data.</text>
</comment>
<evidence type="ECO:0000313" key="6">
    <source>
        <dbReference type="Proteomes" id="UP000294545"/>
    </source>
</evidence>
<dbReference type="InterPro" id="IPR047057">
    <property type="entry name" value="MerR_fam"/>
</dbReference>
<dbReference type="SUPFAM" id="SSF46955">
    <property type="entry name" value="Putative DNA-binding domain"/>
    <property type="match status" value="1"/>
</dbReference>
<keyword evidence="1" id="KW-0805">Transcription regulation</keyword>
<keyword evidence="3" id="KW-0804">Transcription</keyword>
<dbReference type="CDD" id="cd00592">
    <property type="entry name" value="HTH_MerR-like"/>
    <property type="match status" value="1"/>
</dbReference>
<keyword evidence="6" id="KW-1185">Reference proteome</keyword>
<proteinExistence type="predicted"/>
<dbReference type="GO" id="GO:0003677">
    <property type="term" value="F:DNA binding"/>
    <property type="evidence" value="ECO:0007669"/>
    <property type="project" value="UniProtKB-KW"/>
</dbReference>
<dbReference type="AlphaFoldDB" id="A0A4V2PZN2"/>
<dbReference type="PANTHER" id="PTHR30204">
    <property type="entry name" value="REDOX-CYCLING DRUG-SENSING TRANSCRIPTIONAL ACTIVATOR SOXR"/>
    <property type="match status" value="1"/>
</dbReference>
<keyword evidence="2 5" id="KW-0238">DNA-binding</keyword>
<dbReference type="InterPro" id="IPR000551">
    <property type="entry name" value="MerR-type_HTH_dom"/>
</dbReference>
<dbReference type="PROSITE" id="PS50937">
    <property type="entry name" value="HTH_MERR_2"/>
    <property type="match status" value="1"/>
</dbReference>
<evidence type="ECO:0000313" key="5">
    <source>
        <dbReference type="EMBL" id="TCK90521.1"/>
    </source>
</evidence>
<protein>
    <submittedName>
        <fullName evidence="5">DNA-binding transcriptional MerR regulator</fullName>
    </submittedName>
</protein>
<dbReference type="SMART" id="SM00422">
    <property type="entry name" value="HTH_MERR"/>
    <property type="match status" value="1"/>
</dbReference>
<evidence type="ECO:0000259" key="4">
    <source>
        <dbReference type="PROSITE" id="PS50937"/>
    </source>
</evidence>
<dbReference type="OrthoDB" id="6160at2"/>
<gene>
    <name evidence="5" type="ORF">EDC19_2290</name>
</gene>
<dbReference type="RefSeq" id="WP_132282972.1">
    <property type="nucleotide sequence ID" value="NZ_SMGQ01000015.1"/>
</dbReference>
<dbReference type="InterPro" id="IPR009061">
    <property type="entry name" value="DNA-bd_dom_put_sf"/>
</dbReference>
<dbReference type="Pfam" id="PF13411">
    <property type="entry name" value="MerR_1"/>
    <property type="match status" value="1"/>
</dbReference>
<dbReference type="EMBL" id="SMGQ01000015">
    <property type="protein sequence ID" value="TCK90521.1"/>
    <property type="molecule type" value="Genomic_DNA"/>
</dbReference>